<feature type="binding site" evidence="5">
    <location>
        <position position="47"/>
    </location>
    <ligand>
        <name>ATP</name>
        <dbReference type="ChEBI" id="CHEBI:30616"/>
    </ligand>
</feature>
<dbReference type="EMBL" id="CP089983">
    <property type="protein sequence ID" value="WXB06918.1"/>
    <property type="molecule type" value="Genomic_DNA"/>
</dbReference>
<feature type="compositionally biased region" description="Low complexity" evidence="6">
    <location>
        <begin position="432"/>
        <end position="453"/>
    </location>
</feature>
<dbReference type="Proteomes" id="UP001374803">
    <property type="component" value="Chromosome"/>
</dbReference>
<evidence type="ECO:0000256" key="5">
    <source>
        <dbReference type="PROSITE-ProRule" id="PRU10141"/>
    </source>
</evidence>
<name>A0ABZ2L7Q8_9BACT</name>
<dbReference type="PANTHER" id="PTHR43289">
    <property type="entry name" value="MITOGEN-ACTIVATED PROTEIN KINASE KINASE KINASE 20-RELATED"/>
    <property type="match status" value="1"/>
</dbReference>
<dbReference type="InterPro" id="IPR000719">
    <property type="entry name" value="Prot_kinase_dom"/>
</dbReference>
<sequence length="467" mass="49012">MTEEQLPIQIGDVIDGKYRIERILGRGGMGVVVRATHLQLEQAVALKFVLPRVAEVEAFRERFLREARASSRLRSEHVARVYDVGTTEAGLPYLVMELLEGNDLATLIHRSGPMAVADAVEYVVQACEAIVEAHDLGIVHRDLKPANLFVTRRPNGAPLLKVLDFGISKQIGPGATAAAALTQSTAVLGSPLYMAPEQLRSARAVDARSDVWALGIIAYELLTGRVPFHGETLTELCLKVVSDPAAPPSEARHDLPPELVSIVMRCLEKEPSARYSSVAMLAAALEPFSASASRGVTERAWRSLAETMAPLDDVAMPVQAAPTNATENSTWGGTRPSALDLPRRRSRVVAAASLVIVFVAGAGLFALRGSGPAPAPTPTSGAASPAVVVASPSTARVTESEIVAASTALQVEVDAGAPLKANPPPVRRPSSRRPAGPAASGSAPASASSQAPSETPRTSPNGAPILH</sequence>
<dbReference type="PROSITE" id="PS00107">
    <property type="entry name" value="PROTEIN_KINASE_ATP"/>
    <property type="match status" value="1"/>
</dbReference>
<keyword evidence="2 5" id="KW-0547">Nucleotide-binding</keyword>
<dbReference type="PROSITE" id="PS50011">
    <property type="entry name" value="PROTEIN_KINASE_DOM"/>
    <property type="match status" value="1"/>
</dbReference>
<dbReference type="RefSeq" id="WP_394836577.1">
    <property type="nucleotide sequence ID" value="NZ_CP089929.1"/>
</dbReference>
<feature type="domain" description="Protein kinase" evidence="8">
    <location>
        <begin position="18"/>
        <end position="289"/>
    </location>
</feature>
<evidence type="ECO:0000259" key="8">
    <source>
        <dbReference type="PROSITE" id="PS50011"/>
    </source>
</evidence>
<feature type="region of interest" description="Disordered" evidence="6">
    <location>
        <begin position="413"/>
        <end position="467"/>
    </location>
</feature>
<organism evidence="9 10">
    <name type="scientific">Pendulispora rubella</name>
    <dbReference type="NCBI Taxonomy" id="2741070"/>
    <lineage>
        <taxon>Bacteria</taxon>
        <taxon>Pseudomonadati</taxon>
        <taxon>Myxococcota</taxon>
        <taxon>Myxococcia</taxon>
        <taxon>Myxococcales</taxon>
        <taxon>Sorangiineae</taxon>
        <taxon>Pendulisporaceae</taxon>
        <taxon>Pendulispora</taxon>
    </lineage>
</organism>
<dbReference type="Pfam" id="PF00069">
    <property type="entry name" value="Pkinase"/>
    <property type="match status" value="1"/>
</dbReference>
<evidence type="ECO:0000256" key="4">
    <source>
        <dbReference type="ARBA" id="ARBA00022840"/>
    </source>
</evidence>
<dbReference type="InterPro" id="IPR008271">
    <property type="entry name" value="Ser/Thr_kinase_AS"/>
</dbReference>
<protein>
    <submittedName>
        <fullName evidence="9">Protein kinase</fullName>
    </submittedName>
</protein>
<dbReference type="InterPro" id="IPR017441">
    <property type="entry name" value="Protein_kinase_ATP_BS"/>
</dbReference>
<keyword evidence="3 9" id="KW-0418">Kinase</keyword>
<dbReference type="PANTHER" id="PTHR43289:SF30">
    <property type="entry name" value="NON-SPECIFIC SERINE_THREONINE PROTEIN KINASE"/>
    <property type="match status" value="1"/>
</dbReference>
<dbReference type="InterPro" id="IPR011009">
    <property type="entry name" value="Kinase-like_dom_sf"/>
</dbReference>
<evidence type="ECO:0000256" key="2">
    <source>
        <dbReference type="ARBA" id="ARBA00022741"/>
    </source>
</evidence>
<dbReference type="CDD" id="cd14014">
    <property type="entry name" value="STKc_PknB_like"/>
    <property type="match status" value="1"/>
</dbReference>
<feature type="transmembrane region" description="Helical" evidence="7">
    <location>
        <begin position="348"/>
        <end position="367"/>
    </location>
</feature>
<evidence type="ECO:0000256" key="1">
    <source>
        <dbReference type="ARBA" id="ARBA00022679"/>
    </source>
</evidence>
<evidence type="ECO:0000313" key="10">
    <source>
        <dbReference type="Proteomes" id="UP001374803"/>
    </source>
</evidence>
<dbReference type="SMART" id="SM00220">
    <property type="entry name" value="S_TKc"/>
    <property type="match status" value="1"/>
</dbReference>
<accession>A0ABZ2L7Q8</accession>
<keyword evidence="7" id="KW-0812">Transmembrane</keyword>
<evidence type="ECO:0000313" key="9">
    <source>
        <dbReference type="EMBL" id="WXB06918.1"/>
    </source>
</evidence>
<keyword evidence="7" id="KW-0472">Membrane</keyword>
<dbReference type="PROSITE" id="PS00108">
    <property type="entry name" value="PROTEIN_KINASE_ST"/>
    <property type="match status" value="1"/>
</dbReference>
<keyword evidence="1" id="KW-0808">Transferase</keyword>
<proteinExistence type="predicted"/>
<dbReference type="Gene3D" id="1.10.510.10">
    <property type="entry name" value="Transferase(Phosphotransferase) domain 1"/>
    <property type="match status" value="1"/>
</dbReference>
<reference evidence="9" key="1">
    <citation type="submission" date="2021-12" db="EMBL/GenBank/DDBJ databases">
        <title>Discovery of the Pendulisporaceae a myxobacterial family with distinct sporulation behavior and unique specialized metabolism.</title>
        <authorList>
            <person name="Garcia R."/>
            <person name="Popoff A."/>
            <person name="Bader C.D."/>
            <person name="Loehr J."/>
            <person name="Walesch S."/>
            <person name="Walt C."/>
            <person name="Boldt J."/>
            <person name="Bunk B."/>
            <person name="Haeckl F.J.F.P.J."/>
            <person name="Gunesch A.P."/>
            <person name="Birkelbach J."/>
            <person name="Nuebel U."/>
            <person name="Pietschmann T."/>
            <person name="Bach T."/>
            <person name="Mueller R."/>
        </authorList>
    </citation>
    <scope>NUCLEOTIDE SEQUENCE</scope>
    <source>
        <strain evidence="9">MSr11367</strain>
    </source>
</reference>
<evidence type="ECO:0000256" key="3">
    <source>
        <dbReference type="ARBA" id="ARBA00022777"/>
    </source>
</evidence>
<evidence type="ECO:0000256" key="7">
    <source>
        <dbReference type="SAM" id="Phobius"/>
    </source>
</evidence>
<keyword evidence="7" id="KW-1133">Transmembrane helix</keyword>
<evidence type="ECO:0000256" key="6">
    <source>
        <dbReference type="SAM" id="MobiDB-lite"/>
    </source>
</evidence>
<dbReference type="GO" id="GO:0016301">
    <property type="term" value="F:kinase activity"/>
    <property type="evidence" value="ECO:0007669"/>
    <property type="project" value="UniProtKB-KW"/>
</dbReference>
<dbReference type="Gene3D" id="3.30.200.20">
    <property type="entry name" value="Phosphorylase Kinase, domain 1"/>
    <property type="match status" value="1"/>
</dbReference>
<keyword evidence="4 5" id="KW-0067">ATP-binding</keyword>
<keyword evidence="10" id="KW-1185">Reference proteome</keyword>
<gene>
    <name evidence="9" type="ORF">LVJ94_06670</name>
</gene>
<dbReference type="SUPFAM" id="SSF56112">
    <property type="entry name" value="Protein kinase-like (PK-like)"/>
    <property type="match status" value="1"/>
</dbReference>